<reference evidence="3" key="2">
    <citation type="submission" date="2012-03" db="EMBL/GenBank/DDBJ databases">
        <title>Complete genome sequence of Flavobacterium indicum GPTSA100-9T, isolated from warm spring water.</title>
        <authorList>
            <person name="Barbier P."/>
            <person name="Houel A."/>
            <person name="Loux V."/>
            <person name="Poulain J."/>
            <person name="Bernardet J.-F."/>
            <person name="Touchon M."/>
            <person name="Duchaud E."/>
        </authorList>
    </citation>
    <scope>NUCLEOTIDE SEQUENCE [LARGE SCALE GENOMIC DNA]</scope>
    <source>
        <strain evidence="3">DSM 17447 / CIP 109464 / GPTSA100-9</strain>
    </source>
</reference>
<accession>H8XVF1</accession>
<dbReference type="OrthoDB" id="1493774at2"/>
<evidence type="ECO:0000313" key="2">
    <source>
        <dbReference type="EMBL" id="CCG53121.1"/>
    </source>
</evidence>
<dbReference type="Pfam" id="PF05751">
    <property type="entry name" value="FixH"/>
    <property type="match status" value="1"/>
</dbReference>
<dbReference type="eggNOG" id="COG5456">
    <property type="taxonomic scope" value="Bacteria"/>
</dbReference>
<keyword evidence="1" id="KW-0472">Membrane</keyword>
<organism evidence="2 3">
    <name type="scientific">Flavobacterium indicum (strain DSM 17447 / CIP 109464 / GPTSA100-9)</name>
    <dbReference type="NCBI Taxonomy" id="1094466"/>
    <lineage>
        <taxon>Bacteria</taxon>
        <taxon>Pseudomonadati</taxon>
        <taxon>Bacteroidota</taxon>
        <taxon>Flavobacteriia</taxon>
        <taxon>Flavobacteriales</taxon>
        <taxon>Flavobacteriaceae</taxon>
        <taxon>Flavobacterium</taxon>
    </lineage>
</organism>
<sequence length="148" mass="17083">MKFNWGTGVVVGFAGFIGFILFFIIKLQTNPAYDHELVADDYYKQERNVQDNIEKQNNSNELKEKLTVTKSSEGIIVTFPPHFNFKQINGTISLYRPSSQKLDFDTKISLSSPIMLIPKNKLTGGLWEISIDWNYEGKNYLNKETVYF</sequence>
<keyword evidence="3" id="KW-1185">Reference proteome</keyword>
<protein>
    <submittedName>
        <fullName evidence="2">Probable cytochrome cbb3 oxidase maturation protein CcoH</fullName>
    </submittedName>
</protein>
<dbReference type="RefSeq" id="WP_014388248.1">
    <property type="nucleotide sequence ID" value="NC_017025.1"/>
</dbReference>
<dbReference type="Proteomes" id="UP000007599">
    <property type="component" value="Chromosome I"/>
</dbReference>
<reference evidence="2 3" key="1">
    <citation type="journal article" date="2012" name="J. Bacteriol.">
        <title>Complete Genome Sequence of Flavobacterium indicum GPSTA100-9T, Isolated from Warm Spring Water.</title>
        <authorList>
            <person name="Barbier P."/>
            <person name="Houel A."/>
            <person name="Loux V."/>
            <person name="Poulain J."/>
            <person name="Bernardet J.F."/>
            <person name="Touchon M."/>
            <person name="Duchaud E."/>
        </authorList>
    </citation>
    <scope>NUCLEOTIDE SEQUENCE [LARGE SCALE GENOMIC DNA]</scope>
    <source>
        <strain evidence="3">DSM 17447 / CIP 109464 / GPTSA100-9</strain>
    </source>
</reference>
<keyword evidence="1" id="KW-0812">Transmembrane</keyword>
<evidence type="ECO:0000313" key="3">
    <source>
        <dbReference type="Proteomes" id="UP000007599"/>
    </source>
</evidence>
<proteinExistence type="predicted"/>
<dbReference type="EMBL" id="HE774682">
    <property type="protein sequence ID" value="CCG53121.1"/>
    <property type="molecule type" value="Genomic_DNA"/>
</dbReference>
<gene>
    <name evidence="2" type="primary">ccoH</name>
    <name evidence="2" type="ordered locus">KQS_05785</name>
</gene>
<dbReference type="InterPro" id="IPR008620">
    <property type="entry name" value="FixH"/>
</dbReference>
<dbReference type="AlphaFoldDB" id="H8XVF1"/>
<dbReference type="KEGG" id="fin:KQS_05785"/>
<dbReference type="HOGENOM" id="CLU_142165_1_0_10"/>
<name>H8XVF1_FLAIG</name>
<dbReference type="STRING" id="1094466.KQS_05785"/>
<evidence type="ECO:0000256" key="1">
    <source>
        <dbReference type="SAM" id="Phobius"/>
    </source>
</evidence>
<feature type="transmembrane region" description="Helical" evidence="1">
    <location>
        <begin position="6"/>
        <end position="25"/>
    </location>
</feature>
<keyword evidence="1" id="KW-1133">Transmembrane helix</keyword>
<dbReference type="PATRIC" id="fig|1094466.5.peg.1136"/>